<dbReference type="Pfam" id="PF13241">
    <property type="entry name" value="NAD_binding_7"/>
    <property type="match status" value="1"/>
</dbReference>
<dbReference type="OrthoDB" id="9773765at2"/>
<dbReference type="KEGG" id="shv:AAT16_00290"/>
<keyword evidence="4" id="KW-0520">NAD</keyword>
<reference evidence="7 9" key="1">
    <citation type="journal article" date="2015" name="Int. J. Syst. Evol. Microbiol.">
        <title>Complete genome sequence of Salinicoccus halodurans H3B36, isolated from the Qaidam Basin in China.</title>
        <authorList>
            <person name="Jiang K."/>
            <person name="Xue Y."/>
            <person name="Ma Y."/>
        </authorList>
    </citation>
    <scope>NUCLEOTIDE SEQUENCE [LARGE SCALE GENOMIC DNA]</scope>
    <source>
        <strain evidence="7 9">H3B36</strain>
    </source>
</reference>
<evidence type="ECO:0000256" key="6">
    <source>
        <dbReference type="ARBA" id="ARBA00047561"/>
    </source>
</evidence>
<protein>
    <recommendedName>
        <fullName evidence="2">precorrin-2 dehydrogenase</fullName>
        <ecNumber evidence="2">1.3.1.76</ecNumber>
    </recommendedName>
</protein>
<dbReference type="PANTHER" id="PTHR35330:SF1">
    <property type="entry name" value="SIROHEME BIOSYNTHESIS PROTEIN MET8"/>
    <property type="match status" value="1"/>
</dbReference>
<evidence type="ECO:0000313" key="7">
    <source>
        <dbReference type="EMBL" id="AKG72795.1"/>
    </source>
</evidence>
<evidence type="ECO:0000256" key="2">
    <source>
        <dbReference type="ARBA" id="ARBA00012400"/>
    </source>
</evidence>
<evidence type="ECO:0000313" key="10">
    <source>
        <dbReference type="Proteomes" id="UP000183090"/>
    </source>
</evidence>
<comment type="catalytic activity">
    <reaction evidence="6">
        <text>precorrin-2 + NAD(+) = sirohydrochlorin + NADH + 2 H(+)</text>
        <dbReference type="Rhea" id="RHEA:15613"/>
        <dbReference type="ChEBI" id="CHEBI:15378"/>
        <dbReference type="ChEBI" id="CHEBI:57540"/>
        <dbReference type="ChEBI" id="CHEBI:57945"/>
        <dbReference type="ChEBI" id="CHEBI:58351"/>
        <dbReference type="ChEBI" id="CHEBI:58827"/>
        <dbReference type="EC" id="1.3.1.76"/>
    </reaction>
</comment>
<evidence type="ECO:0000313" key="8">
    <source>
        <dbReference type="EMBL" id="SFK74236.1"/>
    </source>
</evidence>
<evidence type="ECO:0000256" key="5">
    <source>
        <dbReference type="ARBA" id="ARBA00023244"/>
    </source>
</evidence>
<evidence type="ECO:0000256" key="1">
    <source>
        <dbReference type="ARBA" id="ARBA00005010"/>
    </source>
</evidence>
<dbReference type="SUPFAM" id="SSF75615">
    <property type="entry name" value="Siroheme synthase middle domains-like"/>
    <property type="match status" value="1"/>
</dbReference>
<dbReference type="InterPro" id="IPR028161">
    <property type="entry name" value="Met8-like"/>
</dbReference>
<dbReference type="InterPro" id="IPR036291">
    <property type="entry name" value="NAD(P)-bd_dom_sf"/>
</dbReference>
<evidence type="ECO:0000313" key="9">
    <source>
        <dbReference type="Proteomes" id="UP000034029"/>
    </source>
</evidence>
<dbReference type="Proteomes" id="UP000183090">
    <property type="component" value="Unassembled WGS sequence"/>
</dbReference>
<dbReference type="EMBL" id="CP011366">
    <property type="protein sequence ID" value="AKG72795.1"/>
    <property type="molecule type" value="Genomic_DNA"/>
</dbReference>
<dbReference type="GO" id="GO:0004325">
    <property type="term" value="F:ferrochelatase activity"/>
    <property type="evidence" value="ECO:0007669"/>
    <property type="project" value="InterPro"/>
</dbReference>
<sequence>MAYIPLMIDISGKTITVVGGGKVAERRVNTLTGYGADIHIISPEVTDSLYSLYEQGKISWDRRIYDTKDAQEASLIIAATDDTAVNWSVKRNAPAHALLNMAEEAEAGDVIFPGTLHRGRMTISVSSGGASPGLVSSMLKELDHKYDNNYKAYVDFLYECRKLIKHSAVTGDEKKRLLKDLLSDEYLNAGRQQEVLDWLKS</sequence>
<reference evidence="9" key="2">
    <citation type="submission" date="2015-04" db="EMBL/GenBank/DDBJ databases">
        <title>Complete genome sequence of Salinicoccus halodurans strain H3B36, isolated from the Qaidam basin of China.</title>
        <authorList>
            <person name="Ma Y."/>
            <person name="Jiang K."/>
            <person name="Xue Y."/>
        </authorList>
    </citation>
    <scope>NUCLEOTIDE SEQUENCE [LARGE SCALE GENOMIC DNA]</scope>
    <source>
        <strain evidence="9">H3B36</strain>
    </source>
</reference>
<dbReference type="GO" id="GO:0019354">
    <property type="term" value="P:siroheme biosynthetic process"/>
    <property type="evidence" value="ECO:0007669"/>
    <property type="project" value="UniProtKB-UniPathway"/>
</dbReference>
<dbReference type="NCBIfam" id="NF005222">
    <property type="entry name" value="PRK06718.1"/>
    <property type="match status" value="1"/>
</dbReference>
<dbReference type="InterPro" id="IPR006367">
    <property type="entry name" value="Sirohaem_synthase_N"/>
</dbReference>
<gene>
    <name evidence="7" type="ORF">AAT16_00290</name>
    <name evidence="8" type="ORF">SAMN05216235_1422</name>
</gene>
<dbReference type="EMBL" id="FOTB01000003">
    <property type="protein sequence ID" value="SFK74236.1"/>
    <property type="molecule type" value="Genomic_DNA"/>
</dbReference>
<keyword evidence="3" id="KW-0560">Oxidoreductase</keyword>
<proteinExistence type="predicted"/>
<dbReference type="EC" id="1.3.1.76" evidence="2"/>
<dbReference type="Proteomes" id="UP000034029">
    <property type="component" value="Chromosome"/>
</dbReference>
<organism evidence="8 10">
    <name type="scientific">Salinicoccus halodurans</name>
    <dbReference type="NCBI Taxonomy" id="407035"/>
    <lineage>
        <taxon>Bacteria</taxon>
        <taxon>Bacillati</taxon>
        <taxon>Bacillota</taxon>
        <taxon>Bacilli</taxon>
        <taxon>Bacillales</taxon>
        <taxon>Staphylococcaceae</taxon>
        <taxon>Salinicoccus</taxon>
    </lineage>
</organism>
<dbReference type="Gene3D" id="1.10.8.610">
    <property type="entry name" value="SirC, precorrin-2 dehydrogenase, C-terminal helical domain-like"/>
    <property type="match status" value="1"/>
</dbReference>
<evidence type="ECO:0000256" key="4">
    <source>
        <dbReference type="ARBA" id="ARBA00023027"/>
    </source>
</evidence>
<accession>A0A0F7D3N5</accession>
<dbReference type="Gene3D" id="3.40.50.720">
    <property type="entry name" value="NAD(P)-binding Rossmann-like Domain"/>
    <property type="match status" value="1"/>
</dbReference>
<dbReference type="Pfam" id="PF22440">
    <property type="entry name" value="SirC_C"/>
    <property type="match status" value="1"/>
</dbReference>
<name>A0A0F7D3N5_9STAP</name>
<keyword evidence="5" id="KW-0627">Porphyrin biosynthesis</keyword>
<dbReference type="SUPFAM" id="SSF51735">
    <property type="entry name" value="NAD(P)-binding Rossmann-fold domains"/>
    <property type="match status" value="1"/>
</dbReference>
<dbReference type="InterPro" id="IPR042518">
    <property type="entry name" value="SirC_C"/>
</dbReference>
<reference evidence="8 10" key="3">
    <citation type="submission" date="2016-10" db="EMBL/GenBank/DDBJ databases">
        <authorList>
            <person name="Varghese N."/>
            <person name="Submissions S."/>
        </authorList>
    </citation>
    <scope>NUCLEOTIDE SEQUENCE [LARGE SCALE GENOMIC DNA]</scope>
    <source>
        <strain evidence="8 10">CGMCC 1.6501</strain>
    </source>
</reference>
<comment type="pathway">
    <text evidence="1">Porphyrin-containing compound metabolism; siroheme biosynthesis; sirohydrochlorin from precorrin-2: step 1/1.</text>
</comment>
<evidence type="ECO:0000256" key="3">
    <source>
        <dbReference type="ARBA" id="ARBA00023002"/>
    </source>
</evidence>
<dbReference type="GO" id="GO:0043115">
    <property type="term" value="F:precorrin-2 dehydrogenase activity"/>
    <property type="evidence" value="ECO:0007669"/>
    <property type="project" value="UniProtKB-EC"/>
</dbReference>
<dbReference type="PANTHER" id="PTHR35330">
    <property type="entry name" value="SIROHEME BIOSYNTHESIS PROTEIN MET8"/>
    <property type="match status" value="1"/>
</dbReference>
<dbReference type="RefSeq" id="WP_046788991.1">
    <property type="nucleotide sequence ID" value="NZ_CP011366.1"/>
</dbReference>
<dbReference type="NCBIfam" id="TIGR01470">
    <property type="entry name" value="cysG_Nterm"/>
    <property type="match status" value="1"/>
</dbReference>
<dbReference type="AlphaFoldDB" id="A0A0F7D3N5"/>
<keyword evidence="9" id="KW-1185">Reference proteome</keyword>